<dbReference type="EMBL" id="CAJNNV010005766">
    <property type="protein sequence ID" value="CAE8592600.1"/>
    <property type="molecule type" value="Genomic_DNA"/>
</dbReference>
<feature type="compositionally biased region" description="Low complexity" evidence="1">
    <location>
        <begin position="103"/>
        <end position="112"/>
    </location>
</feature>
<feature type="region of interest" description="Disordered" evidence="1">
    <location>
        <begin position="534"/>
        <end position="560"/>
    </location>
</feature>
<sequence>MERQIVLQAEDLIKCSGLGGPEGVDKPGAEGPRGITGPEVGEILGLRRKASERILNELVKRKCVYRILESDGKTHVNRYIHIEHLHAELFPPVGDGSRTALAAPGAVAASQASQEDDQPEEEEEEEGRKGKRQKRLDITLLRRIEKTKALLQERGVLTPLDLKRAASHDEDGLGNSKTEMDRKSALRIMEAVARQDSRAKLDISGEGTVKFVYWSPTFTKEAATARVQEDVKARLEQRFSLAARPGKRSSSALAITDNPSQLAIADSTPASESKEVPPSTSLALLAPPVPPRPLLPGITGPGVERRVLPQSVSLPVPNRLGAAFGEDKRHDQRILHYYGFHNPLVARAQLIHGMLLNKLGLEDGAAWTVSQVVDEMNLEVFLQAVGCGVLNPELDELLLSQGPPPRMKDLPEEVKVLLMNKTMYSGAFRTMQAVRRLLSHLAKLGLVMIQGVASKALEQTAAAAASAPDSVPAQTATPVQLRYRIVRRVDLFTFTADAIEEPPANAGSFDFAEPAAFASYWRRLQELTEDWFTRTRPQDAVPEDEGSLSSQGEDNEGGNPAKAALAVIGGRALVPLPANPLLPELFKRKNWKRLPWMTPFQRAAINDFYGEMEATSGKREKAASEAPPVTETQVAIRGPLRVLTARSAEVLALSRQICVAADRIVKHCKQRSAIGAKGPE</sequence>
<feature type="compositionally biased region" description="Acidic residues" evidence="1">
    <location>
        <begin position="114"/>
        <end position="125"/>
    </location>
</feature>
<dbReference type="AlphaFoldDB" id="A0A813E1P0"/>
<feature type="non-terminal residue" evidence="2">
    <location>
        <position position="680"/>
    </location>
</feature>
<feature type="region of interest" description="Disordered" evidence="1">
    <location>
        <begin position="267"/>
        <end position="288"/>
    </location>
</feature>
<organism evidence="2 3">
    <name type="scientific">Polarella glacialis</name>
    <name type="common">Dinoflagellate</name>
    <dbReference type="NCBI Taxonomy" id="89957"/>
    <lineage>
        <taxon>Eukaryota</taxon>
        <taxon>Sar</taxon>
        <taxon>Alveolata</taxon>
        <taxon>Dinophyceae</taxon>
        <taxon>Suessiales</taxon>
        <taxon>Suessiaceae</taxon>
        <taxon>Polarella</taxon>
    </lineage>
</organism>
<name>A0A813E1P0_POLGL</name>
<proteinExistence type="predicted"/>
<feature type="compositionally biased region" description="Low complexity" evidence="1">
    <location>
        <begin position="276"/>
        <end position="286"/>
    </location>
</feature>
<feature type="region of interest" description="Disordered" evidence="1">
    <location>
        <begin position="103"/>
        <end position="132"/>
    </location>
</feature>
<comment type="caution">
    <text evidence="2">The sequence shown here is derived from an EMBL/GenBank/DDBJ whole genome shotgun (WGS) entry which is preliminary data.</text>
</comment>
<accession>A0A813E1P0</accession>
<evidence type="ECO:0000313" key="3">
    <source>
        <dbReference type="Proteomes" id="UP000654075"/>
    </source>
</evidence>
<evidence type="ECO:0000256" key="1">
    <source>
        <dbReference type="SAM" id="MobiDB-lite"/>
    </source>
</evidence>
<protein>
    <submittedName>
        <fullName evidence="2">Uncharacterized protein</fullName>
    </submittedName>
</protein>
<dbReference type="OrthoDB" id="431852at2759"/>
<keyword evidence="3" id="KW-1185">Reference proteome</keyword>
<evidence type="ECO:0000313" key="2">
    <source>
        <dbReference type="EMBL" id="CAE8592600.1"/>
    </source>
</evidence>
<gene>
    <name evidence="2" type="ORF">PGLA1383_LOCUS11245</name>
</gene>
<dbReference type="Proteomes" id="UP000654075">
    <property type="component" value="Unassembled WGS sequence"/>
</dbReference>
<reference evidence="2" key="1">
    <citation type="submission" date="2021-02" db="EMBL/GenBank/DDBJ databases">
        <authorList>
            <person name="Dougan E. K."/>
            <person name="Rhodes N."/>
            <person name="Thang M."/>
            <person name="Chan C."/>
        </authorList>
    </citation>
    <scope>NUCLEOTIDE SEQUENCE</scope>
</reference>